<sequence>MRIIMAHVPIKSYSDALSAACVVLATAYLNHIVENFRKRALYYLTVRLAIIYPDRPRGLLYKLADDFCWEILVYGKLKWPIQYFDLVSIQNIAQILPICNGLQARLSIPPTVKNLAVSPTKFVPALAVMVSELEKFCNEHKDDNAKMPRRFSIMPTPFMRWRYISINAKALQAITKHKSDGMYESNTKFLKVKTSLPVSSKQLVLAYALLLLGLKDFSDQKIRVFSPVLYI</sequence>
<dbReference type="AlphaFoldDB" id="A0A367KFU2"/>
<name>A0A367KFU2_RHIAZ</name>
<proteinExistence type="predicted"/>
<evidence type="ECO:0000313" key="1">
    <source>
        <dbReference type="EMBL" id="RCI01049.1"/>
    </source>
</evidence>
<dbReference type="Proteomes" id="UP000252139">
    <property type="component" value="Unassembled WGS sequence"/>
</dbReference>
<accession>A0A367KFU2</accession>
<protein>
    <submittedName>
        <fullName evidence="1">Uncharacterized protein</fullName>
    </submittedName>
</protein>
<gene>
    <name evidence="1" type="ORF">CU097_010266</name>
</gene>
<dbReference type="OrthoDB" id="2285535at2759"/>
<organism evidence="1 2">
    <name type="scientific">Rhizopus azygosporus</name>
    <name type="common">Rhizopus microsporus var. azygosporus</name>
    <dbReference type="NCBI Taxonomy" id="86630"/>
    <lineage>
        <taxon>Eukaryota</taxon>
        <taxon>Fungi</taxon>
        <taxon>Fungi incertae sedis</taxon>
        <taxon>Mucoromycota</taxon>
        <taxon>Mucoromycotina</taxon>
        <taxon>Mucoromycetes</taxon>
        <taxon>Mucorales</taxon>
        <taxon>Mucorineae</taxon>
        <taxon>Rhizopodaceae</taxon>
        <taxon>Rhizopus</taxon>
    </lineage>
</organism>
<reference evidence="1 2" key="1">
    <citation type="journal article" date="2018" name="G3 (Bethesda)">
        <title>Phylogenetic and Phylogenomic Definition of Rhizopus Species.</title>
        <authorList>
            <person name="Gryganskyi A.P."/>
            <person name="Golan J."/>
            <person name="Dolatabadi S."/>
            <person name="Mondo S."/>
            <person name="Robb S."/>
            <person name="Idnurm A."/>
            <person name="Muszewska A."/>
            <person name="Steczkiewicz K."/>
            <person name="Masonjones S."/>
            <person name="Liao H.L."/>
            <person name="Gajdeczka M.T."/>
            <person name="Anike F."/>
            <person name="Vuek A."/>
            <person name="Anishchenko I.M."/>
            <person name="Voigt K."/>
            <person name="de Hoog G.S."/>
            <person name="Smith M.E."/>
            <person name="Heitman J."/>
            <person name="Vilgalys R."/>
            <person name="Stajich J.E."/>
        </authorList>
    </citation>
    <scope>NUCLEOTIDE SEQUENCE [LARGE SCALE GENOMIC DNA]</scope>
    <source>
        <strain evidence="1 2">CBS 357.93</strain>
    </source>
</reference>
<comment type="caution">
    <text evidence="1">The sequence shown here is derived from an EMBL/GenBank/DDBJ whole genome shotgun (WGS) entry which is preliminary data.</text>
</comment>
<evidence type="ECO:0000313" key="2">
    <source>
        <dbReference type="Proteomes" id="UP000252139"/>
    </source>
</evidence>
<keyword evidence="2" id="KW-1185">Reference proteome</keyword>
<dbReference type="EMBL" id="PJQL01000027">
    <property type="protein sequence ID" value="RCI01049.1"/>
    <property type="molecule type" value="Genomic_DNA"/>
</dbReference>